<feature type="chain" id="PRO_5001537265" description="Cytochrome P450" evidence="2">
    <location>
        <begin position="22"/>
        <end position="482"/>
    </location>
</feature>
<reference evidence="3" key="1">
    <citation type="submission" date="2013-12" db="EMBL/GenBank/DDBJ databases">
        <title>The Genome Sequence of Aphanomyces invadans NJM9701.</title>
        <authorList>
            <consortium name="The Broad Institute Genomics Platform"/>
            <person name="Russ C."/>
            <person name="Tyler B."/>
            <person name="van West P."/>
            <person name="Dieguez-Uribeondo J."/>
            <person name="Young S.K."/>
            <person name="Zeng Q."/>
            <person name="Gargeya S."/>
            <person name="Fitzgerald M."/>
            <person name="Abouelleil A."/>
            <person name="Alvarado L."/>
            <person name="Chapman S.B."/>
            <person name="Gainer-Dewar J."/>
            <person name="Goldberg J."/>
            <person name="Griggs A."/>
            <person name="Gujja S."/>
            <person name="Hansen M."/>
            <person name="Howarth C."/>
            <person name="Imamovic A."/>
            <person name="Ireland A."/>
            <person name="Larimer J."/>
            <person name="McCowan C."/>
            <person name="Murphy C."/>
            <person name="Pearson M."/>
            <person name="Poon T.W."/>
            <person name="Priest M."/>
            <person name="Roberts A."/>
            <person name="Saif S."/>
            <person name="Shea T."/>
            <person name="Sykes S."/>
            <person name="Wortman J."/>
            <person name="Nusbaum C."/>
            <person name="Birren B."/>
        </authorList>
    </citation>
    <scope>NUCLEOTIDE SEQUENCE [LARGE SCALE GENOMIC DNA]</scope>
    <source>
        <strain evidence="3">NJM9701</strain>
    </source>
</reference>
<dbReference type="Gene3D" id="2.80.10.50">
    <property type="match status" value="3"/>
</dbReference>
<proteinExistence type="predicted"/>
<evidence type="ECO:0008006" key="4">
    <source>
        <dbReference type="Google" id="ProtNLM"/>
    </source>
</evidence>
<name>A0A024T8N7_9STRA</name>
<dbReference type="CDD" id="cd00257">
    <property type="entry name" value="beta-trefoil_FSCN-like"/>
    <property type="match status" value="2"/>
</dbReference>
<dbReference type="AlphaFoldDB" id="A0A024T8N7"/>
<keyword evidence="1" id="KW-1133">Transmembrane helix</keyword>
<protein>
    <recommendedName>
        <fullName evidence="4">Cytochrome P450</fullName>
    </recommendedName>
</protein>
<dbReference type="SUPFAM" id="SSF50405">
    <property type="entry name" value="Actin-crosslinking proteins"/>
    <property type="match status" value="2"/>
</dbReference>
<organism evidence="3">
    <name type="scientific">Aphanomyces invadans</name>
    <dbReference type="NCBI Taxonomy" id="157072"/>
    <lineage>
        <taxon>Eukaryota</taxon>
        <taxon>Sar</taxon>
        <taxon>Stramenopiles</taxon>
        <taxon>Oomycota</taxon>
        <taxon>Saprolegniomycetes</taxon>
        <taxon>Saprolegniales</taxon>
        <taxon>Verrucalvaceae</taxon>
        <taxon>Aphanomyces</taxon>
    </lineage>
</organism>
<dbReference type="EMBL" id="KI914167">
    <property type="protein sequence ID" value="ETV89961.1"/>
    <property type="molecule type" value="Genomic_DNA"/>
</dbReference>
<accession>A0A024T8N7</accession>
<dbReference type="PANTHER" id="PTHR33351">
    <property type="entry name" value="HISACTOPHILIN-1-RELATED"/>
    <property type="match status" value="1"/>
</dbReference>
<dbReference type="GO" id="GO:0051015">
    <property type="term" value="F:actin filament binding"/>
    <property type="evidence" value="ECO:0007669"/>
    <property type="project" value="TreeGrafter"/>
</dbReference>
<dbReference type="GO" id="GO:0015629">
    <property type="term" value="C:actin cytoskeleton"/>
    <property type="evidence" value="ECO:0007669"/>
    <property type="project" value="TreeGrafter"/>
</dbReference>
<keyword evidence="1" id="KW-0812">Transmembrane</keyword>
<evidence type="ECO:0000256" key="1">
    <source>
        <dbReference type="SAM" id="Phobius"/>
    </source>
</evidence>
<gene>
    <name evidence="3" type="ORF">H310_15198</name>
</gene>
<dbReference type="RefSeq" id="XP_008881405.1">
    <property type="nucleotide sequence ID" value="XM_008883183.1"/>
</dbReference>
<dbReference type="GO" id="GO:0030041">
    <property type="term" value="P:actin filament polymerization"/>
    <property type="evidence" value="ECO:0007669"/>
    <property type="project" value="TreeGrafter"/>
</dbReference>
<evidence type="ECO:0000256" key="2">
    <source>
        <dbReference type="SAM" id="SignalP"/>
    </source>
</evidence>
<feature type="transmembrane region" description="Helical" evidence="1">
    <location>
        <begin position="443"/>
        <end position="463"/>
    </location>
</feature>
<dbReference type="OrthoDB" id="57822at2759"/>
<dbReference type="VEuPathDB" id="FungiDB:H310_15198"/>
<dbReference type="InterPro" id="IPR008999">
    <property type="entry name" value="Actin-crosslinking"/>
</dbReference>
<dbReference type="GeneID" id="20092248"/>
<dbReference type="PANTHER" id="PTHR33351:SF1">
    <property type="entry name" value="IG-LIKE DOMAIN-CONTAINING PROTEIN-RELATED"/>
    <property type="match status" value="1"/>
</dbReference>
<keyword evidence="2" id="KW-0732">Signal</keyword>
<keyword evidence="1" id="KW-0472">Membrane</keyword>
<feature type="signal peptide" evidence="2">
    <location>
        <begin position="1"/>
        <end position="21"/>
    </location>
</feature>
<evidence type="ECO:0000313" key="3">
    <source>
        <dbReference type="EMBL" id="ETV89961.1"/>
    </source>
</evidence>
<dbReference type="InterPro" id="IPR052883">
    <property type="entry name" value="Hisactophilin"/>
</dbReference>
<sequence>MVSSAALFLGTAALVASGASAGVCNLINGDVIALKGDTGKYVTRCNGCVPGAAYPDSANFQGPISSATPYSYWTVVDAGNGKIALKGDTGNYLSRCNNCAPASYPDMAFVHVSDWKAGPWAQWTCEDAGNGKIALKADTGKYLARCNNCIPGGPADAAFVHVANWRDGPWAQFQVEFKSPWKCLPSVGSTPFSIAKDGNVQCWSDNGRDCAWSADCKSLVASGAQPKMPLVCGCMHKDVYGMTGYDQPTHWCSTAKQLLGATPPTESCACKFKTGDVIALQGDTGMFATRCRNCLPGAAYPDSVNFQGPINDGTPYSYWTVENTGDGKLALKGDLGNYLSRCNNCVSGAAYPDQAFVHVTDWRSGPWAQWTCEEANNGKIALKADTGKYLARCNNCNPGGPADVAFVHVSNWRDGDWSQFKVVKKQQPVMLQMAASSSQSQTTLVVVSMAAGACLALVAVQLYNRRRSILSTPAERKGFVGL</sequence>